<name>A0ACC0NEC0_RHOML</name>
<evidence type="ECO:0000313" key="2">
    <source>
        <dbReference type="Proteomes" id="UP001062846"/>
    </source>
</evidence>
<keyword evidence="2" id="KW-1185">Reference proteome</keyword>
<gene>
    <name evidence="1" type="ORF">RHMOL_Rhmol06G0206900</name>
</gene>
<evidence type="ECO:0000313" key="1">
    <source>
        <dbReference type="EMBL" id="KAI8551703.1"/>
    </source>
</evidence>
<accession>A0ACC0NEC0</accession>
<sequence>MWLDANMNYMREPTVQQSPIPKLDELLAKETSGEMYVDSSNSFHEVDSWVEDSASPELHQELNSTTMGLAGIGAHNARVKTLEEEDIFDQEKDIGKGLGSFGDQVIFQSQDDLRATQVEGINLQVDLNPSKGCHSKD</sequence>
<organism evidence="1 2">
    <name type="scientific">Rhododendron molle</name>
    <name type="common">Chinese azalea</name>
    <name type="synonym">Azalea mollis</name>
    <dbReference type="NCBI Taxonomy" id="49168"/>
    <lineage>
        <taxon>Eukaryota</taxon>
        <taxon>Viridiplantae</taxon>
        <taxon>Streptophyta</taxon>
        <taxon>Embryophyta</taxon>
        <taxon>Tracheophyta</taxon>
        <taxon>Spermatophyta</taxon>
        <taxon>Magnoliopsida</taxon>
        <taxon>eudicotyledons</taxon>
        <taxon>Gunneridae</taxon>
        <taxon>Pentapetalae</taxon>
        <taxon>asterids</taxon>
        <taxon>Ericales</taxon>
        <taxon>Ericaceae</taxon>
        <taxon>Ericoideae</taxon>
        <taxon>Rhodoreae</taxon>
        <taxon>Rhododendron</taxon>
    </lineage>
</organism>
<dbReference type="EMBL" id="CM046393">
    <property type="protein sequence ID" value="KAI8551703.1"/>
    <property type="molecule type" value="Genomic_DNA"/>
</dbReference>
<proteinExistence type="predicted"/>
<comment type="caution">
    <text evidence="1">The sequence shown here is derived from an EMBL/GenBank/DDBJ whole genome shotgun (WGS) entry which is preliminary data.</text>
</comment>
<reference evidence="1" key="1">
    <citation type="submission" date="2022-02" db="EMBL/GenBank/DDBJ databases">
        <title>Plant Genome Project.</title>
        <authorList>
            <person name="Zhang R.-G."/>
        </authorList>
    </citation>
    <scope>NUCLEOTIDE SEQUENCE</scope>
    <source>
        <strain evidence="1">AT1</strain>
    </source>
</reference>
<protein>
    <submittedName>
        <fullName evidence="1">Uncharacterized protein</fullName>
    </submittedName>
</protein>
<dbReference type="Proteomes" id="UP001062846">
    <property type="component" value="Chromosome 6"/>
</dbReference>